<evidence type="ECO:0000313" key="3">
    <source>
        <dbReference type="EMBL" id="CAE8599044.1"/>
    </source>
</evidence>
<protein>
    <submittedName>
        <fullName evidence="3">Uncharacterized protein</fullName>
    </submittedName>
</protein>
<dbReference type="AlphaFoldDB" id="A0A813EL80"/>
<feature type="compositionally biased region" description="Low complexity" evidence="1">
    <location>
        <begin position="104"/>
        <end position="138"/>
    </location>
</feature>
<dbReference type="Proteomes" id="UP000654075">
    <property type="component" value="Unassembled WGS sequence"/>
</dbReference>
<comment type="caution">
    <text evidence="3">The sequence shown here is derived from an EMBL/GenBank/DDBJ whole genome shotgun (WGS) entry which is preliminary data.</text>
</comment>
<keyword evidence="2" id="KW-0472">Membrane</keyword>
<accession>A0A813EL80</accession>
<proteinExistence type="predicted"/>
<keyword evidence="2" id="KW-1133">Transmembrane helix</keyword>
<feature type="compositionally biased region" description="Basic and acidic residues" evidence="1">
    <location>
        <begin position="150"/>
        <end position="167"/>
    </location>
</feature>
<gene>
    <name evidence="3" type="ORF">PGLA1383_LOCUS17421</name>
</gene>
<feature type="region of interest" description="Disordered" evidence="1">
    <location>
        <begin position="79"/>
        <end position="167"/>
    </location>
</feature>
<evidence type="ECO:0000256" key="2">
    <source>
        <dbReference type="SAM" id="Phobius"/>
    </source>
</evidence>
<sequence length="167" mass="17511">ASAPPFILSLFLLSNACAFVYLLLAVWLSMHASIASHSFGVRLLTRFVRLPIPSPQQISSLSSRLADFEAQGLQNVLRLPGVGPDNRWENPTPEAHAGEEDSKSSAPASSSGGRAAVGNGGAAQQAPGPSGSPQSFGPAPSPSAPQVERQTVHDWAAERKNYLGRGE</sequence>
<evidence type="ECO:0000313" key="4">
    <source>
        <dbReference type="Proteomes" id="UP000654075"/>
    </source>
</evidence>
<dbReference type="OrthoDB" id="420086at2759"/>
<keyword evidence="2" id="KW-0812">Transmembrane</keyword>
<name>A0A813EL80_POLGL</name>
<feature type="transmembrane region" description="Helical" evidence="2">
    <location>
        <begin position="6"/>
        <end position="28"/>
    </location>
</feature>
<keyword evidence="4" id="KW-1185">Reference proteome</keyword>
<reference evidence="3" key="1">
    <citation type="submission" date="2021-02" db="EMBL/GenBank/DDBJ databases">
        <authorList>
            <person name="Dougan E. K."/>
            <person name="Rhodes N."/>
            <person name="Thang M."/>
            <person name="Chan C."/>
        </authorList>
    </citation>
    <scope>NUCLEOTIDE SEQUENCE</scope>
</reference>
<dbReference type="EMBL" id="CAJNNV010010800">
    <property type="protein sequence ID" value="CAE8599044.1"/>
    <property type="molecule type" value="Genomic_DNA"/>
</dbReference>
<feature type="non-terminal residue" evidence="3">
    <location>
        <position position="167"/>
    </location>
</feature>
<evidence type="ECO:0000256" key="1">
    <source>
        <dbReference type="SAM" id="MobiDB-lite"/>
    </source>
</evidence>
<feature type="non-terminal residue" evidence="3">
    <location>
        <position position="1"/>
    </location>
</feature>
<organism evidence="3 4">
    <name type="scientific">Polarella glacialis</name>
    <name type="common">Dinoflagellate</name>
    <dbReference type="NCBI Taxonomy" id="89957"/>
    <lineage>
        <taxon>Eukaryota</taxon>
        <taxon>Sar</taxon>
        <taxon>Alveolata</taxon>
        <taxon>Dinophyceae</taxon>
        <taxon>Suessiales</taxon>
        <taxon>Suessiaceae</taxon>
        <taxon>Polarella</taxon>
    </lineage>
</organism>